<keyword evidence="2" id="KW-1185">Reference proteome</keyword>
<sequence length="175" mass="20230">MMKRSFHTCVLAFGIISGLLIAHIAYRRHSEITARPPERELRKPKEPMTFEDIMSLKQDDPTLVDFIRREAIHLPSTEPYNLKNPDQKHFSEIGQSEYMDNQILHGQRNGFFIEVGAIDGEYLSNTLYFERELGWTGLLIEPNTDTYQSLLLKNRKAYSVNAALSPIPYPTEIIF</sequence>
<dbReference type="GO" id="GO:0006888">
    <property type="term" value="P:endoplasmic reticulum to Golgi vesicle-mediated transport"/>
    <property type="evidence" value="ECO:0007669"/>
    <property type="project" value="TreeGrafter"/>
</dbReference>
<dbReference type="GO" id="GO:0016197">
    <property type="term" value="P:endosomal transport"/>
    <property type="evidence" value="ECO:0007669"/>
    <property type="project" value="TreeGrafter"/>
</dbReference>
<dbReference type="GO" id="GO:0005886">
    <property type="term" value="C:plasma membrane"/>
    <property type="evidence" value="ECO:0007669"/>
    <property type="project" value="TreeGrafter"/>
</dbReference>
<dbReference type="InterPro" id="IPR029063">
    <property type="entry name" value="SAM-dependent_MTases_sf"/>
</dbReference>
<comment type="caution">
    <text evidence="1">The sequence shown here is derived from an EMBL/GenBank/DDBJ whole genome shotgun (WGS) entry which is preliminary data.</text>
</comment>
<dbReference type="GO" id="GO:0005794">
    <property type="term" value="C:Golgi apparatus"/>
    <property type="evidence" value="ECO:0007669"/>
    <property type="project" value="TreeGrafter"/>
</dbReference>
<dbReference type="AlphaFoldDB" id="A0AAN9A8I8"/>
<feature type="non-terminal residue" evidence="1">
    <location>
        <position position="175"/>
    </location>
</feature>
<dbReference type="GO" id="GO:0031902">
    <property type="term" value="C:late endosome membrane"/>
    <property type="evidence" value="ECO:0007669"/>
    <property type="project" value="TreeGrafter"/>
</dbReference>
<dbReference type="GO" id="GO:0005789">
    <property type="term" value="C:endoplasmic reticulum membrane"/>
    <property type="evidence" value="ECO:0007669"/>
    <property type="project" value="TreeGrafter"/>
</dbReference>
<dbReference type="EMBL" id="JAXCGZ010011983">
    <property type="protein sequence ID" value="KAK7073882.1"/>
    <property type="molecule type" value="Genomic_DNA"/>
</dbReference>
<dbReference type="Proteomes" id="UP001381693">
    <property type="component" value="Unassembled WGS sequence"/>
</dbReference>
<evidence type="ECO:0000313" key="2">
    <source>
        <dbReference type="Proteomes" id="UP001381693"/>
    </source>
</evidence>
<reference evidence="1 2" key="1">
    <citation type="submission" date="2023-11" db="EMBL/GenBank/DDBJ databases">
        <title>Halocaridina rubra genome assembly.</title>
        <authorList>
            <person name="Smith C."/>
        </authorList>
    </citation>
    <scope>NUCLEOTIDE SEQUENCE [LARGE SCALE GENOMIC DNA]</scope>
    <source>
        <strain evidence="1">EP-1</strain>
        <tissue evidence="1">Whole</tissue>
    </source>
</reference>
<dbReference type="PANTHER" id="PTHR34009">
    <property type="entry name" value="PROTEIN STAR"/>
    <property type="match status" value="1"/>
</dbReference>
<dbReference type="InterPro" id="IPR053202">
    <property type="entry name" value="EGF_Rcpt_Signaling_Reg"/>
</dbReference>
<proteinExistence type="predicted"/>
<evidence type="ECO:0008006" key="3">
    <source>
        <dbReference type="Google" id="ProtNLM"/>
    </source>
</evidence>
<name>A0AAN9A8I8_HALRR</name>
<organism evidence="1 2">
    <name type="scientific">Halocaridina rubra</name>
    <name type="common">Hawaiian red shrimp</name>
    <dbReference type="NCBI Taxonomy" id="373956"/>
    <lineage>
        <taxon>Eukaryota</taxon>
        <taxon>Metazoa</taxon>
        <taxon>Ecdysozoa</taxon>
        <taxon>Arthropoda</taxon>
        <taxon>Crustacea</taxon>
        <taxon>Multicrustacea</taxon>
        <taxon>Malacostraca</taxon>
        <taxon>Eumalacostraca</taxon>
        <taxon>Eucarida</taxon>
        <taxon>Decapoda</taxon>
        <taxon>Pleocyemata</taxon>
        <taxon>Caridea</taxon>
        <taxon>Atyoidea</taxon>
        <taxon>Atyidae</taxon>
        <taxon>Halocaridina</taxon>
    </lineage>
</organism>
<accession>A0AAN9A8I8</accession>
<dbReference type="Gene3D" id="3.40.50.150">
    <property type="entry name" value="Vaccinia Virus protein VP39"/>
    <property type="match status" value="1"/>
</dbReference>
<gene>
    <name evidence="1" type="ORF">SK128_006577</name>
</gene>
<protein>
    <recommendedName>
        <fullName evidence="3">Methyltransferase FkbM domain-containing protein</fullName>
    </recommendedName>
</protein>
<dbReference type="PANTHER" id="PTHR34009:SF2">
    <property type="entry name" value="PROTEIN STAR"/>
    <property type="match status" value="1"/>
</dbReference>
<evidence type="ECO:0000313" key="1">
    <source>
        <dbReference type="EMBL" id="KAK7073882.1"/>
    </source>
</evidence>